<feature type="region of interest" description="Disordered" evidence="1">
    <location>
        <begin position="239"/>
        <end position="345"/>
    </location>
</feature>
<gene>
    <name evidence="3" type="ORF">ACFYXQ_39340</name>
</gene>
<dbReference type="EMBL" id="JBIAQY010000021">
    <property type="protein sequence ID" value="MFF3573827.1"/>
    <property type="molecule type" value="Genomic_DNA"/>
</dbReference>
<dbReference type="RefSeq" id="WP_387406602.1">
    <property type="nucleotide sequence ID" value="NZ_JBIAQY010000021.1"/>
</dbReference>
<accession>A0ABW6SBZ9</accession>
<evidence type="ECO:0000256" key="1">
    <source>
        <dbReference type="SAM" id="MobiDB-lite"/>
    </source>
</evidence>
<evidence type="ECO:0000313" key="3">
    <source>
        <dbReference type="EMBL" id="MFF3573827.1"/>
    </source>
</evidence>
<feature type="compositionally biased region" description="Basic residues" evidence="1">
    <location>
        <begin position="304"/>
        <end position="313"/>
    </location>
</feature>
<evidence type="ECO:0000259" key="2">
    <source>
        <dbReference type="Pfam" id="PF13546"/>
    </source>
</evidence>
<organism evidence="3 4">
    <name type="scientific">Nocardia jiangxiensis</name>
    <dbReference type="NCBI Taxonomy" id="282685"/>
    <lineage>
        <taxon>Bacteria</taxon>
        <taxon>Bacillati</taxon>
        <taxon>Actinomycetota</taxon>
        <taxon>Actinomycetes</taxon>
        <taxon>Mycobacteriales</taxon>
        <taxon>Nocardiaceae</taxon>
        <taxon>Nocardia</taxon>
    </lineage>
</organism>
<feature type="domain" description="Transposase IS701-like DDE" evidence="2">
    <location>
        <begin position="30"/>
        <end position="268"/>
    </location>
</feature>
<feature type="compositionally biased region" description="Polar residues" evidence="1">
    <location>
        <begin position="248"/>
        <end position="257"/>
    </location>
</feature>
<dbReference type="Proteomes" id="UP001601992">
    <property type="component" value="Unassembled WGS sequence"/>
</dbReference>
<evidence type="ECO:0000313" key="4">
    <source>
        <dbReference type="Proteomes" id="UP001601992"/>
    </source>
</evidence>
<reference evidence="3 4" key="1">
    <citation type="submission" date="2024-10" db="EMBL/GenBank/DDBJ databases">
        <title>The Natural Products Discovery Center: Release of the First 8490 Sequenced Strains for Exploring Actinobacteria Biosynthetic Diversity.</title>
        <authorList>
            <person name="Kalkreuter E."/>
            <person name="Kautsar S.A."/>
            <person name="Yang D."/>
            <person name="Bader C.D."/>
            <person name="Teijaro C.N."/>
            <person name="Fluegel L."/>
            <person name="Davis C.M."/>
            <person name="Simpson J.R."/>
            <person name="Lauterbach L."/>
            <person name="Steele A.D."/>
            <person name="Gui C."/>
            <person name="Meng S."/>
            <person name="Li G."/>
            <person name="Viehrig K."/>
            <person name="Ye F."/>
            <person name="Su P."/>
            <person name="Kiefer A.F."/>
            <person name="Nichols A."/>
            <person name="Cepeda A.J."/>
            <person name="Yan W."/>
            <person name="Fan B."/>
            <person name="Jiang Y."/>
            <person name="Adhikari A."/>
            <person name="Zheng C.-J."/>
            <person name="Schuster L."/>
            <person name="Cowan T.M."/>
            <person name="Smanski M.J."/>
            <person name="Chevrette M.G."/>
            <person name="De Carvalho L.P.S."/>
            <person name="Shen B."/>
        </authorList>
    </citation>
    <scope>NUCLEOTIDE SEQUENCE [LARGE SCALE GENOMIC DNA]</scope>
    <source>
        <strain evidence="3 4">NPDC002593</strain>
    </source>
</reference>
<proteinExistence type="predicted"/>
<feature type="compositionally biased region" description="Pro residues" evidence="1">
    <location>
        <begin position="317"/>
        <end position="326"/>
    </location>
</feature>
<sequence length="345" mass="37552">MNQNEGLRMSVPCAAGRGEAFAELSRMRGEFYACLTARGDELFELTDAMLCAPGAVRSIPELTLTPEHRRGHGALYDGLNAGRVDVGRLRNLLSRTRLPRFPGGRLVLAVDVSAWLRSDAACSPDRLFCHVYGRAKSASQFIPGWPYSFVAVLEPGASSWTQILDAVRLGPEDDATAVTAAQLRQAVQRLITAGQWRGGDPDILIVADAGYDVCRLGWVLADLPVELVGRLRSDRVMQLPKPARVPGTNASPAQTRATVPLRRPRVLAGAQGHNDHHDRQLWQGHRPGMGSGPPQADSSFGLARPRRRAPGHRGHPDPPPGRAPVPRPHRAAGLAVVLENRRRQR</sequence>
<dbReference type="Pfam" id="PF13546">
    <property type="entry name" value="DDE_5"/>
    <property type="match status" value="1"/>
</dbReference>
<name>A0ABW6SBZ9_9NOCA</name>
<keyword evidence="4" id="KW-1185">Reference proteome</keyword>
<protein>
    <submittedName>
        <fullName evidence="3">Transposase</fullName>
    </submittedName>
</protein>
<comment type="caution">
    <text evidence="3">The sequence shown here is derived from an EMBL/GenBank/DDBJ whole genome shotgun (WGS) entry which is preliminary data.</text>
</comment>
<dbReference type="InterPro" id="IPR038721">
    <property type="entry name" value="IS701-like_DDE_dom"/>
</dbReference>